<dbReference type="Proteomes" id="UP000541558">
    <property type="component" value="Unassembled WGS sequence"/>
</dbReference>
<dbReference type="AlphaFoldDB" id="A0A8H5ERM4"/>
<comment type="caution">
    <text evidence="1">The sequence shown here is derived from an EMBL/GenBank/DDBJ whole genome shotgun (WGS) entry which is preliminary data.</text>
</comment>
<evidence type="ECO:0000313" key="2">
    <source>
        <dbReference type="Proteomes" id="UP000541558"/>
    </source>
</evidence>
<dbReference type="OrthoDB" id="3071265at2759"/>
<sequence length="360" mass="39657">MPPVLGSQPAQPPAVFSSLSLEALGRILEISATDYKGNLDISRVAALCLVCKAFRKAALLTHRLWTDVSTDGSVPLHEAMAWLKRSDSLPKTLRFTQEDLPCDKHDNWSEVNQGDDGTSNSSQCVLIAAQALQCAESGVPLDSLCITPSSPACVRDLLLSSPSSHFKTSACWSSLRSLNLNMEGCKVWPDPETDLATSMFNHLPPSLSSLGISLPYKSGLGDSFDDTTQPINIPPSIPTRLTSFRIQSDWEGPQAATLLQHCMSLERLTIEYMMDSVDGDNGLPAQIFLPKLKTLKVHGISGETADTILHFLRAPTLRHIDIGVDREYKMDDYPEHPAYLFFNPSVYSPQNQRSPRHWNP</sequence>
<dbReference type="Gene3D" id="3.80.10.10">
    <property type="entry name" value="Ribonuclease Inhibitor"/>
    <property type="match status" value="1"/>
</dbReference>
<dbReference type="SUPFAM" id="SSF52047">
    <property type="entry name" value="RNI-like"/>
    <property type="match status" value="1"/>
</dbReference>
<gene>
    <name evidence="1" type="ORF">D9611_013973</name>
</gene>
<name>A0A8H5ERM4_9AGAR</name>
<evidence type="ECO:0008006" key="3">
    <source>
        <dbReference type="Google" id="ProtNLM"/>
    </source>
</evidence>
<dbReference type="EMBL" id="JAACJK010000235">
    <property type="protein sequence ID" value="KAF5309583.1"/>
    <property type="molecule type" value="Genomic_DNA"/>
</dbReference>
<accession>A0A8H5ERM4</accession>
<keyword evidence="2" id="KW-1185">Reference proteome</keyword>
<reference evidence="1 2" key="1">
    <citation type="journal article" date="2020" name="ISME J.">
        <title>Uncovering the hidden diversity of litter-decomposition mechanisms in mushroom-forming fungi.</title>
        <authorList>
            <person name="Floudas D."/>
            <person name="Bentzer J."/>
            <person name="Ahren D."/>
            <person name="Johansson T."/>
            <person name="Persson P."/>
            <person name="Tunlid A."/>
        </authorList>
    </citation>
    <scope>NUCLEOTIDE SEQUENCE [LARGE SCALE GENOMIC DNA]</scope>
    <source>
        <strain evidence="1 2">CBS 175.51</strain>
    </source>
</reference>
<proteinExistence type="predicted"/>
<evidence type="ECO:0000313" key="1">
    <source>
        <dbReference type="EMBL" id="KAF5309583.1"/>
    </source>
</evidence>
<organism evidence="1 2">
    <name type="scientific">Ephemerocybe angulata</name>
    <dbReference type="NCBI Taxonomy" id="980116"/>
    <lineage>
        <taxon>Eukaryota</taxon>
        <taxon>Fungi</taxon>
        <taxon>Dikarya</taxon>
        <taxon>Basidiomycota</taxon>
        <taxon>Agaricomycotina</taxon>
        <taxon>Agaricomycetes</taxon>
        <taxon>Agaricomycetidae</taxon>
        <taxon>Agaricales</taxon>
        <taxon>Agaricineae</taxon>
        <taxon>Psathyrellaceae</taxon>
        <taxon>Ephemerocybe</taxon>
    </lineage>
</organism>
<dbReference type="InterPro" id="IPR032675">
    <property type="entry name" value="LRR_dom_sf"/>
</dbReference>
<protein>
    <recommendedName>
        <fullName evidence="3">F-box domain-containing protein</fullName>
    </recommendedName>
</protein>